<dbReference type="EMBL" id="ML769458">
    <property type="protein sequence ID" value="KAE9400260.1"/>
    <property type="molecule type" value="Genomic_DNA"/>
</dbReference>
<dbReference type="Proteomes" id="UP000799118">
    <property type="component" value="Unassembled WGS sequence"/>
</dbReference>
<feature type="region of interest" description="Disordered" evidence="1">
    <location>
        <begin position="72"/>
        <end position="111"/>
    </location>
</feature>
<feature type="compositionally biased region" description="Polar residues" evidence="1">
    <location>
        <begin position="23"/>
        <end position="35"/>
    </location>
</feature>
<organism evidence="2 3">
    <name type="scientific">Gymnopus androsaceus JB14</name>
    <dbReference type="NCBI Taxonomy" id="1447944"/>
    <lineage>
        <taxon>Eukaryota</taxon>
        <taxon>Fungi</taxon>
        <taxon>Dikarya</taxon>
        <taxon>Basidiomycota</taxon>
        <taxon>Agaricomycotina</taxon>
        <taxon>Agaricomycetes</taxon>
        <taxon>Agaricomycetidae</taxon>
        <taxon>Agaricales</taxon>
        <taxon>Marasmiineae</taxon>
        <taxon>Omphalotaceae</taxon>
        <taxon>Gymnopus</taxon>
    </lineage>
</organism>
<name>A0A6A4HR83_9AGAR</name>
<protein>
    <submittedName>
        <fullName evidence="2">Uncharacterized protein</fullName>
    </submittedName>
</protein>
<evidence type="ECO:0000313" key="3">
    <source>
        <dbReference type="Proteomes" id="UP000799118"/>
    </source>
</evidence>
<reference evidence="2" key="1">
    <citation type="journal article" date="2019" name="Environ. Microbiol.">
        <title>Fungal ecological strategies reflected in gene transcription - a case study of two litter decomposers.</title>
        <authorList>
            <person name="Barbi F."/>
            <person name="Kohler A."/>
            <person name="Barry K."/>
            <person name="Baskaran P."/>
            <person name="Daum C."/>
            <person name="Fauchery L."/>
            <person name="Ihrmark K."/>
            <person name="Kuo A."/>
            <person name="LaButti K."/>
            <person name="Lipzen A."/>
            <person name="Morin E."/>
            <person name="Grigoriev I.V."/>
            <person name="Henrissat B."/>
            <person name="Lindahl B."/>
            <person name="Martin F."/>
        </authorList>
    </citation>
    <scope>NUCLEOTIDE SEQUENCE</scope>
    <source>
        <strain evidence="2">JB14</strain>
    </source>
</reference>
<feature type="region of interest" description="Disordered" evidence="1">
    <location>
        <begin position="1"/>
        <end position="49"/>
    </location>
</feature>
<accession>A0A6A4HR83</accession>
<feature type="compositionally biased region" description="Polar residues" evidence="1">
    <location>
        <begin position="1"/>
        <end position="10"/>
    </location>
</feature>
<evidence type="ECO:0000313" key="2">
    <source>
        <dbReference type="EMBL" id="KAE9400260.1"/>
    </source>
</evidence>
<keyword evidence="3" id="KW-1185">Reference proteome</keyword>
<gene>
    <name evidence="2" type="ORF">BT96DRAFT_993104</name>
</gene>
<sequence>MNTHSFNNRMQKAKDSAAHAHSQRPTASSSSTRSFCHSEIQQLREQGEAAEAQEIAIDLPSIIEEQSYQQYDDFDMPGDFSASSAKEGRSSEHLTDEDEVHAACKEVQTKY</sequence>
<dbReference type="AlphaFoldDB" id="A0A6A4HR83"/>
<evidence type="ECO:0000256" key="1">
    <source>
        <dbReference type="SAM" id="MobiDB-lite"/>
    </source>
</evidence>
<proteinExistence type="predicted"/>
<feature type="compositionally biased region" description="Basic and acidic residues" evidence="1">
    <location>
        <begin position="86"/>
        <end position="111"/>
    </location>
</feature>